<name>A0A8S1SC32_PAROT</name>
<evidence type="ECO:0000313" key="2">
    <source>
        <dbReference type="Proteomes" id="UP000683925"/>
    </source>
</evidence>
<accession>A0A8S1SC32</accession>
<dbReference type="Proteomes" id="UP000683925">
    <property type="component" value="Unassembled WGS sequence"/>
</dbReference>
<dbReference type="EMBL" id="CAJJDP010000006">
    <property type="protein sequence ID" value="CAD8136689.1"/>
    <property type="molecule type" value="Genomic_DNA"/>
</dbReference>
<gene>
    <name evidence="1" type="ORF">POCTA_138.1.T0070517</name>
</gene>
<evidence type="ECO:0000313" key="1">
    <source>
        <dbReference type="EMBL" id="CAD8136689.1"/>
    </source>
</evidence>
<protein>
    <submittedName>
        <fullName evidence="1">Uncharacterized protein</fullName>
    </submittedName>
</protein>
<keyword evidence="2" id="KW-1185">Reference proteome</keyword>
<comment type="caution">
    <text evidence="1">The sequence shown here is derived from an EMBL/GenBank/DDBJ whole genome shotgun (WGS) entry which is preliminary data.</text>
</comment>
<reference evidence="1" key="1">
    <citation type="submission" date="2021-01" db="EMBL/GenBank/DDBJ databases">
        <authorList>
            <consortium name="Genoscope - CEA"/>
            <person name="William W."/>
        </authorList>
    </citation>
    <scope>NUCLEOTIDE SEQUENCE</scope>
</reference>
<proteinExistence type="predicted"/>
<dbReference type="AlphaFoldDB" id="A0A8S1SC32"/>
<sequence length="126" mass="15007">MIRGLPGQDDYNQDLQLKHLKGSNSNYFIAEFLFDNKWNQSLGKNQNIKMNAIRYTFIKQDTEQLVKSQISLLFKVSFVISVIQNLIRFKNQNICRRKKSKFIRNQNGRITIQQIPYDMSIHFNNY</sequence>
<organism evidence="1 2">
    <name type="scientific">Paramecium octaurelia</name>
    <dbReference type="NCBI Taxonomy" id="43137"/>
    <lineage>
        <taxon>Eukaryota</taxon>
        <taxon>Sar</taxon>
        <taxon>Alveolata</taxon>
        <taxon>Ciliophora</taxon>
        <taxon>Intramacronucleata</taxon>
        <taxon>Oligohymenophorea</taxon>
        <taxon>Peniculida</taxon>
        <taxon>Parameciidae</taxon>
        <taxon>Paramecium</taxon>
    </lineage>
</organism>